<feature type="region of interest" description="Disordered" evidence="1">
    <location>
        <begin position="30"/>
        <end position="68"/>
    </location>
</feature>
<gene>
    <name evidence="2" type="ORF">EFW17_07465</name>
</gene>
<organism evidence="2 3">
    <name type="scientific">Halostreptopolyspora alba</name>
    <dbReference type="NCBI Taxonomy" id="2487137"/>
    <lineage>
        <taxon>Bacteria</taxon>
        <taxon>Bacillati</taxon>
        <taxon>Actinomycetota</taxon>
        <taxon>Actinomycetes</taxon>
        <taxon>Streptosporangiales</taxon>
        <taxon>Nocardiopsidaceae</taxon>
        <taxon>Halostreptopolyspora</taxon>
    </lineage>
</organism>
<proteinExistence type="predicted"/>
<comment type="caution">
    <text evidence="2">The sequence shown here is derived from an EMBL/GenBank/DDBJ whole genome shotgun (WGS) entry which is preliminary data.</text>
</comment>
<dbReference type="AlphaFoldDB" id="A0A3N0ED79"/>
<reference evidence="2 3" key="1">
    <citation type="submission" date="2018-11" db="EMBL/GenBank/DDBJ databases">
        <title>The genome draft of YIM 96095.</title>
        <authorList>
            <person name="Tang S.-K."/>
            <person name="Chunyu W.-X."/>
            <person name="Feng Y.-Z."/>
        </authorList>
    </citation>
    <scope>NUCLEOTIDE SEQUENCE [LARGE SCALE GENOMIC DNA]</scope>
    <source>
        <strain evidence="2 3">YIM 96095</strain>
    </source>
</reference>
<sequence length="124" mass="13385">MDALSTGWPCVLVGARRRYLIVARVEHHAGYDRDRRHRDPRGGDAVPTRQRAGLGESGSFAAYPPITTSGSRWPAPRFQVAVGRSRMVPANITETVLAIARTRVVTATGDEVARRVVSLGGHGA</sequence>
<evidence type="ECO:0000256" key="1">
    <source>
        <dbReference type="SAM" id="MobiDB-lite"/>
    </source>
</evidence>
<evidence type="ECO:0000313" key="2">
    <source>
        <dbReference type="EMBL" id="RNL85793.1"/>
    </source>
</evidence>
<dbReference type="EMBL" id="RJMB01000005">
    <property type="protein sequence ID" value="RNL85793.1"/>
    <property type="molecule type" value="Genomic_DNA"/>
</dbReference>
<dbReference type="Proteomes" id="UP000269198">
    <property type="component" value="Unassembled WGS sequence"/>
</dbReference>
<protein>
    <submittedName>
        <fullName evidence="2">Uncharacterized protein</fullName>
    </submittedName>
</protein>
<keyword evidence="3" id="KW-1185">Reference proteome</keyword>
<evidence type="ECO:0000313" key="3">
    <source>
        <dbReference type="Proteomes" id="UP000269198"/>
    </source>
</evidence>
<accession>A0A3N0ED79</accession>
<name>A0A3N0ED79_9ACTN</name>